<gene>
    <name evidence="2" type="ORF">J2S57_003060</name>
</gene>
<keyword evidence="1" id="KW-0175">Coiled coil</keyword>
<feature type="coiled-coil region" evidence="1">
    <location>
        <begin position="60"/>
        <end position="87"/>
    </location>
</feature>
<keyword evidence="3" id="KW-1185">Reference proteome</keyword>
<organism evidence="2 3">
    <name type="scientific">Kineosporia succinea</name>
    <dbReference type="NCBI Taxonomy" id="84632"/>
    <lineage>
        <taxon>Bacteria</taxon>
        <taxon>Bacillati</taxon>
        <taxon>Actinomycetota</taxon>
        <taxon>Actinomycetes</taxon>
        <taxon>Kineosporiales</taxon>
        <taxon>Kineosporiaceae</taxon>
        <taxon>Kineosporia</taxon>
    </lineage>
</organism>
<sequence>MVPESENGSPEDSFERQDQAHRKFAEAAWFALADELVRNRSLDDGDELMVPWQSVAPGDVQALMGTYRQARRAVERLKDALDGLGMKEELPGLAASVDSSGAAVVKLGAVSLGTAARLEQILRSTPPPADRYAA</sequence>
<protein>
    <submittedName>
        <fullName evidence="2">Uncharacterized protein</fullName>
    </submittedName>
</protein>
<comment type="caution">
    <text evidence="2">The sequence shown here is derived from an EMBL/GenBank/DDBJ whole genome shotgun (WGS) entry which is preliminary data.</text>
</comment>
<dbReference type="EMBL" id="JAUSQZ010000001">
    <property type="protein sequence ID" value="MDP9827311.1"/>
    <property type="molecule type" value="Genomic_DNA"/>
</dbReference>
<proteinExistence type="predicted"/>
<name>A0ABT9P430_9ACTN</name>
<evidence type="ECO:0000313" key="3">
    <source>
        <dbReference type="Proteomes" id="UP001235712"/>
    </source>
</evidence>
<accession>A0ABT9P430</accession>
<evidence type="ECO:0000256" key="1">
    <source>
        <dbReference type="SAM" id="Coils"/>
    </source>
</evidence>
<reference evidence="2 3" key="1">
    <citation type="submission" date="2023-07" db="EMBL/GenBank/DDBJ databases">
        <title>Sequencing the genomes of 1000 actinobacteria strains.</title>
        <authorList>
            <person name="Klenk H.-P."/>
        </authorList>
    </citation>
    <scope>NUCLEOTIDE SEQUENCE [LARGE SCALE GENOMIC DNA]</scope>
    <source>
        <strain evidence="2 3">DSM 44388</strain>
    </source>
</reference>
<dbReference type="RefSeq" id="WP_307243196.1">
    <property type="nucleotide sequence ID" value="NZ_JAUSQZ010000001.1"/>
</dbReference>
<dbReference type="Proteomes" id="UP001235712">
    <property type="component" value="Unassembled WGS sequence"/>
</dbReference>
<evidence type="ECO:0000313" key="2">
    <source>
        <dbReference type="EMBL" id="MDP9827311.1"/>
    </source>
</evidence>